<feature type="compositionally biased region" description="Basic and acidic residues" evidence="1">
    <location>
        <begin position="110"/>
        <end position="122"/>
    </location>
</feature>
<dbReference type="RefSeq" id="XP_034252704.1">
    <property type="nucleotide sequence ID" value="XM_034396813.1"/>
</dbReference>
<sequence length="166" mass="18093">MAQVKLVLVALAALLAVSLAVPAKYRRDDGHAVSDSSSDSSDSSDSSSSESGEEHNRKRQPARNVPVSNPQDPQDQQEEQYAGLAMGNAIPFEPKESEVVPPYPKPVRRSHADKGAVLDQKMEPGQPWESHYKHGVAPAKLPAQETDNAHSYRHSIIHPYGDDLHA</sequence>
<evidence type="ECO:0000313" key="3">
    <source>
        <dbReference type="Proteomes" id="UP000515158"/>
    </source>
</evidence>
<keyword evidence="3" id="KW-1185">Reference proteome</keyword>
<dbReference type="AlphaFoldDB" id="A0A6P9A644"/>
<proteinExistence type="predicted"/>
<evidence type="ECO:0000256" key="2">
    <source>
        <dbReference type="SAM" id="SignalP"/>
    </source>
</evidence>
<dbReference type="InParanoid" id="A0A6P9A644"/>
<feature type="chain" id="PRO_5028042318" evidence="2">
    <location>
        <begin position="21"/>
        <end position="166"/>
    </location>
</feature>
<accession>A0A6P9A644</accession>
<dbReference type="KEGG" id="tpal:117652141"/>
<gene>
    <name evidence="4" type="primary">LOC117652141</name>
</gene>
<feature type="compositionally biased region" description="Low complexity" evidence="1">
    <location>
        <begin position="34"/>
        <end position="49"/>
    </location>
</feature>
<protein>
    <submittedName>
        <fullName evidence="4">Uncharacterized protein LOC117652141</fullName>
    </submittedName>
</protein>
<dbReference type="GeneID" id="117652141"/>
<dbReference type="OrthoDB" id="10564966at2759"/>
<reference evidence="4" key="1">
    <citation type="submission" date="2025-08" db="UniProtKB">
        <authorList>
            <consortium name="RefSeq"/>
        </authorList>
    </citation>
    <scope>IDENTIFICATION</scope>
    <source>
        <tissue evidence="4">Total insect</tissue>
    </source>
</reference>
<organism evidence="4">
    <name type="scientific">Thrips palmi</name>
    <name type="common">Melon thrips</name>
    <dbReference type="NCBI Taxonomy" id="161013"/>
    <lineage>
        <taxon>Eukaryota</taxon>
        <taxon>Metazoa</taxon>
        <taxon>Ecdysozoa</taxon>
        <taxon>Arthropoda</taxon>
        <taxon>Hexapoda</taxon>
        <taxon>Insecta</taxon>
        <taxon>Pterygota</taxon>
        <taxon>Neoptera</taxon>
        <taxon>Paraneoptera</taxon>
        <taxon>Thysanoptera</taxon>
        <taxon>Terebrantia</taxon>
        <taxon>Thripoidea</taxon>
        <taxon>Thripidae</taxon>
        <taxon>Thrips</taxon>
    </lineage>
</organism>
<keyword evidence="2" id="KW-0732">Signal</keyword>
<evidence type="ECO:0000256" key="1">
    <source>
        <dbReference type="SAM" id="MobiDB-lite"/>
    </source>
</evidence>
<feature type="signal peptide" evidence="2">
    <location>
        <begin position="1"/>
        <end position="20"/>
    </location>
</feature>
<name>A0A6P9A644_THRPL</name>
<evidence type="ECO:0000313" key="4">
    <source>
        <dbReference type="RefSeq" id="XP_034252704.1"/>
    </source>
</evidence>
<dbReference type="Proteomes" id="UP000515158">
    <property type="component" value="Unplaced"/>
</dbReference>
<feature type="region of interest" description="Disordered" evidence="1">
    <location>
        <begin position="24"/>
        <end position="166"/>
    </location>
</feature>